<dbReference type="EMBL" id="VHJK01000001">
    <property type="protein sequence ID" value="TRD12443.1"/>
    <property type="molecule type" value="Genomic_DNA"/>
</dbReference>
<reference evidence="2 3" key="1">
    <citation type="submission" date="2019-06" db="EMBL/GenBank/DDBJ databases">
        <title>Erythrobacter insulae sp. nov., isolated from a tidal flat.</title>
        <authorList>
            <person name="Yoon J.-H."/>
        </authorList>
    </citation>
    <scope>NUCLEOTIDE SEQUENCE [LARGE SCALE GENOMIC DNA]</scope>
    <source>
        <strain evidence="2 3">JBTF-M21</strain>
    </source>
</reference>
<accession>A0A547PE78</accession>
<dbReference type="AlphaFoldDB" id="A0A547PE78"/>
<dbReference type="Proteomes" id="UP000316343">
    <property type="component" value="Unassembled WGS sequence"/>
</dbReference>
<gene>
    <name evidence="2" type="ORF">FGU71_11595</name>
</gene>
<dbReference type="OrthoDB" id="7391751at2"/>
<evidence type="ECO:0008006" key="4">
    <source>
        <dbReference type="Google" id="ProtNLM"/>
    </source>
</evidence>
<comment type="caution">
    <text evidence="2">The sequence shown here is derived from an EMBL/GenBank/DDBJ whole genome shotgun (WGS) entry which is preliminary data.</text>
</comment>
<evidence type="ECO:0000256" key="1">
    <source>
        <dbReference type="SAM" id="SignalP"/>
    </source>
</evidence>
<sequence>MHWIKTLSLAGAALSLPTVGHAQTADLIACMEGGYSEADQATIDRYVSEFSINDDSLAQALGMALGTRLEECAGPDAEEETVILLAQHRFALLSEKGIEASRPDVVEVVRRIDTLLSNEDRARFMKLFSIMVFGDPETGKQSGLNEEDVDWFSNVIIDEPVNGSIEQSEYIGAYLAARVLRETALEQLAPE</sequence>
<keyword evidence="3" id="KW-1185">Reference proteome</keyword>
<proteinExistence type="predicted"/>
<organism evidence="2 3">
    <name type="scientific">Erythrobacter insulae</name>
    <dbReference type="NCBI Taxonomy" id="2584124"/>
    <lineage>
        <taxon>Bacteria</taxon>
        <taxon>Pseudomonadati</taxon>
        <taxon>Pseudomonadota</taxon>
        <taxon>Alphaproteobacteria</taxon>
        <taxon>Sphingomonadales</taxon>
        <taxon>Erythrobacteraceae</taxon>
        <taxon>Erythrobacter/Porphyrobacter group</taxon>
        <taxon>Erythrobacter</taxon>
    </lineage>
</organism>
<evidence type="ECO:0000313" key="2">
    <source>
        <dbReference type="EMBL" id="TRD12443.1"/>
    </source>
</evidence>
<dbReference type="RefSeq" id="WP_142788714.1">
    <property type="nucleotide sequence ID" value="NZ_VHJK01000001.1"/>
</dbReference>
<evidence type="ECO:0000313" key="3">
    <source>
        <dbReference type="Proteomes" id="UP000316343"/>
    </source>
</evidence>
<feature type="chain" id="PRO_5021797160" description="DUF2059 domain-containing protein" evidence="1">
    <location>
        <begin position="23"/>
        <end position="191"/>
    </location>
</feature>
<feature type="signal peptide" evidence="1">
    <location>
        <begin position="1"/>
        <end position="22"/>
    </location>
</feature>
<keyword evidence="1" id="KW-0732">Signal</keyword>
<name>A0A547PE78_9SPHN</name>
<protein>
    <recommendedName>
        <fullName evidence="4">DUF2059 domain-containing protein</fullName>
    </recommendedName>
</protein>